<dbReference type="AlphaFoldDB" id="A0A0X3UAQ8"/>
<feature type="domain" description="DUF6473" evidence="1">
    <location>
        <begin position="1"/>
        <end position="242"/>
    </location>
</feature>
<sequence length="244" mass="27085">MDGPYTACLGGTETFGRFVGEPFPALLEQRIGRTCLNLGSICCGLEAMSGDETLIELANGAEVCILQVPGAHSLSNDLFRVHPRRNDRFLAPTEMLRGLYPEVDFTEFHFTRHLLGRLHALADARFETVLDQLRNAWSERLQDLIARLQVPVVLLWLRYESGSKSGAPDALGTEPLLVDSHMVSRLRPACAAIVEIPVRASAESHELEDMLFGVLQQPSAEHLIGPATHREISERLYRALMDLS</sequence>
<reference evidence="2 3" key="1">
    <citation type="submission" date="2015-12" db="EMBL/GenBank/DDBJ databases">
        <authorList>
            <person name="Shamseldin A."/>
            <person name="Moawad H."/>
            <person name="Abd El-Rahim W.M."/>
            <person name="Sadowsky M.J."/>
        </authorList>
    </citation>
    <scope>NUCLEOTIDE SEQUENCE [LARGE SCALE GENOMIC DNA]</scope>
    <source>
        <strain evidence="2 3">ZGT118</strain>
    </source>
</reference>
<keyword evidence="3" id="KW-1185">Reference proteome</keyword>
<protein>
    <recommendedName>
        <fullName evidence="1">DUF6473 domain-containing protein</fullName>
    </recommendedName>
</protein>
<evidence type="ECO:0000313" key="3">
    <source>
        <dbReference type="Proteomes" id="UP000053791"/>
    </source>
</evidence>
<dbReference type="Proteomes" id="UP000053791">
    <property type="component" value="Unassembled WGS sequence"/>
</dbReference>
<gene>
    <name evidence="2" type="ORF">AVO45_17535</name>
</gene>
<dbReference type="OrthoDB" id="7838347at2"/>
<dbReference type="Pfam" id="PF20078">
    <property type="entry name" value="DUF6473"/>
    <property type="match status" value="1"/>
</dbReference>
<dbReference type="STRING" id="1685379.AVO45_17535"/>
<evidence type="ECO:0000259" key="1">
    <source>
        <dbReference type="Pfam" id="PF20078"/>
    </source>
</evidence>
<organism evidence="2 3">
    <name type="scientific">Ruegeria marisrubri</name>
    <dbReference type="NCBI Taxonomy" id="1685379"/>
    <lineage>
        <taxon>Bacteria</taxon>
        <taxon>Pseudomonadati</taxon>
        <taxon>Pseudomonadota</taxon>
        <taxon>Alphaproteobacteria</taxon>
        <taxon>Rhodobacterales</taxon>
        <taxon>Roseobacteraceae</taxon>
        <taxon>Ruegeria</taxon>
    </lineage>
</organism>
<name>A0A0X3UAQ8_9RHOB</name>
<accession>A0A0X3UAQ8</accession>
<evidence type="ECO:0000313" key="2">
    <source>
        <dbReference type="EMBL" id="KUJ85163.1"/>
    </source>
</evidence>
<proteinExistence type="predicted"/>
<dbReference type="InterPro" id="IPR045524">
    <property type="entry name" value="DUF6473"/>
</dbReference>
<comment type="caution">
    <text evidence="2">The sequence shown here is derived from an EMBL/GenBank/DDBJ whole genome shotgun (WGS) entry which is preliminary data.</text>
</comment>
<dbReference type="EMBL" id="LQBQ01000004">
    <property type="protein sequence ID" value="KUJ85163.1"/>
    <property type="molecule type" value="Genomic_DNA"/>
</dbReference>